<dbReference type="EMBL" id="JBHSLV010000013">
    <property type="protein sequence ID" value="MFC5392652.1"/>
    <property type="molecule type" value="Genomic_DNA"/>
</dbReference>
<evidence type="ECO:0000313" key="3">
    <source>
        <dbReference type="Proteomes" id="UP001596104"/>
    </source>
</evidence>
<feature type="domain" description="YspA cpYpsA-related SLOG" evidence="1">
    <location>
        <begin position="1"/>
        <end position="65"/>
    </location>
</feature>
<name>A0ABW0H7J9_9HYPH</name>
<protein>
    <submittedName>
        <fullName evidence="2">DUF2493 domain-containing protein</fullName>
    </submittedName>
</protein>
<evidence type="ECO:0000313" key="2">
    <source>
        <dbReference type="EMBL" id="MFC5392652.1"/>
    </source>
</evidence>
<dbReference type="Proteomes" id="UP001596104">
    <property type="component" value="Unassembled WGS sequence"/>
</dbReference>
<reference evidence="3" key="1">
    <citation type="journal article" date="2019" name="Int. J. Syst. Evol. Microbiol.">
        <title>The Global Catalogue of Microorganisms (GCM) 10K type strain sequencing project: providing services to taxonomists for standard genome sequencing and annotation.</title>
        <authorList>
            <consortium name="The Broad Institute Genomics Platform"/>
            <consortium name="The Broad Institute Genome Sequencing Center for Infectious Disease"/>
            <person name="Wu L."/>
            <person name="Ma J."/>
        </authorList>
    </citation>
    <scope>NUCLEOTIDE SEQUENCE [LARGE SCALE GENOMIC DNA]</scope>
    <source>
        <strain evidence="3">CGMCC 1.16326</strain>
    </source>
</reference>
<keyword evidence="3" id="KW-1185">Reference proteome</keyword>
<proteinExistence type="predicted"/>
<evidence type="ECO:0000259" key="1">
    <source>
        <dbReference type="Pfam" id="PF10686"/>
    </source>
</evidence>
<dbReference type="InterPro" id="IPR019627">
    <property type="entry name" value="YAcAr"/>
</dbReference>
<organism evidence="2 3">
    <name type="scientific">Bosea vestrisii</name>
    <dbReference type="NCBI Taxonomy" id="151416"/>
    <lineage>
        <taxon>Bacteria</taxon>
        <taxon>Pseudomonadati</taxon>
        <taxon>Pseudomonadota</taxon>
        <taxon>Alphaproteobacteria</taxon>
        <taxon>Hyphomicrobiales</taxon>
        <taxon>Boseaceae</taxon>
        <taxon>Bosea</taxon>
    </lineage>
</organism>
<comment type="caution">
    <text evidence="2">The sequence shown here is derived from an EMBL/GenBank/DDBJ whole genome shotgun (WGS) entry which is preliminary data.</text>
</comment>
<accession>A0ABW0H7J9</accession>
<dbReference type="Pfam" id="PF10686">
    <property type="entry name" value="YAcAr"/>
    <property type="match status" value="1"/>
</dbReference>
<dbReference type="RefSeq" id="WP_377007476.1">
    <property type="nucleotide sequence ID" value="NZ_JBHSLV010000013.1"/>
</dbReference>
<sequence length="120" mass="13085">MRVLVCGGRDYRDARRIFFELDSVRNTFGLTVLIHGAAPGVDRIAGQWAAKHGIPVEDFPADWFPHGKDGGRDDGAGPKRNARMLAEGRPDLVVAFPGASGTNDMIERARAAGIRVMEIR</sequence>
<gene>
    <name evidence="2" type="ORF">ACFPPC_08385</name>
</gene>